<dbReference type="GO" id="GO:0042600">
    <property type="term" value="C:egg chorion"/>
    <property type="evidence" value="ECO:0007669"/>
    <property type="project" value="InterPro"/>
</dbReference>
<dbReference type="Pfam" id="PF01723">
    <property type="entry name" value="Chorion_1"/>
    <property type="match status" value="1"/>
</dbReference>
<dbReference type="GO" id="GO:0005213">
    <property type="term" value="F:structural constituent of egg chorion"/>
    <property type="evidence" value="ECO:0007669"/>
    <property type="project" value="InterPro"/>
</dbReference>
<evidence type="ECO:0000313" key="7">
    <source>
        <dbReference type="Proteomes" id="UP000249218"/>
    </source>
</evidence>
<evidence type="ECO:0000256" key="4">
    <source>
        <dbReference type="RuleBase" id="RU004378"/>
    </source>
</evidence>
<keyword evidence="5" id="KW-0732">Signal</keyword>
<dbReference type="Proteomes" id="UP000249218">
    <property type="component" value="Unassembled WGS sequence"/>
</dbReference>
<feature type="signal peptide" evidence="5">
    <location>
        <begin position="1"/>
        <end position="21"/>
    </location>
</feature>
<proteinExistence type="inferred from homology"/>
<sequence length="200" mass="18463">MSAKAILVLCAQALFIQSAFSYCISGNNYGAGPSGLSGYGLGGPALAAGGSGLACGASIGYGAGLGYNPGAGYGGLAIEVIPTSGGALPVSSVSSIAPSGLSINSENVFDGALSVAGELPFVSAADLEGVLASGGAGAVSYSCGNGVTAIESIAPAGAYGGAGANGAASASGLAAGYGLGGNQGLGYVALIGQGCGCSQY</sequence>
<dbReference type="GO" id="GO:0007304">
    <property type="term" value="P:chorion-containing eggshell formation"/>
    <property type="evidence" value="ECO:0007669"/>
    <property type="project" value="InterPro"/>
</dbReference>
<keyword evidence="3" id="KW-0677">Repeat</keyword>
<reference evidence="6 7" key="1">
    <citation type="journal article" date="2017" name="BMC Biol.">
        <title>Genomic innovations, transcriptional plasticity and gene loss underlying the evolution and divergence of two highly polyphagous and invasive Helicoverpa pest species.</title>
        <authorList>
            <person name="Pearce S.L."/>
            <person name="Clarke D.F."/>
            <person name="East P.D."/>
            <person name="Elfekih S."/>
            <person name="Gordon K.H."/>
            <person name="Jermiin L.S."/>
            <person name="McGaughran A."/>
            <person name="Oakeshott J.G."/>
            <person name="Papanikolaou A."/>
            <person name="Perera O.P."/>
            <person name="Rane R.V."/>
            <person name="Richards S."/>
            <person name="Tay W.T."/>
            <person name="Walsh T.K."/>
            <person name="Anderson A."/>
            <person name="Anderson C.J."/>
            <person name="Asgari S."/>
            <person name="Board P.G."/>
            <person name="Bretschneider A."/>
            <person name="Campbell P.M."/>
            <person name="Chertemps T."/>
            <person name="Christeller J.T."/>
            <person name="Coppin C.W."/>
            <person name="Downes S.J."/>
            <person name="Duan G."/>
            <person name="Farnsworth C.A."/>
            <person name="Good R.T."/>
            <person name="Han L.B."/>
            <person name="Han Y.C."/>
            <person name="Hatje K."/>
            <person name="Horne I."/>
            <person name="Huang Y.P."/>
            <person name="Hughes D.S."/>
            <person name="Jacquin-Joly E."/>
            <person name="James W."/>
            <person name="Jhangiani S."/>
            <person name="Kollmar M."/>
            <person name="Kuwar S.S."/>
            <person name="Li S."/>
            <person name="Liu N.Y."/>
            <person name="Maibeche M.T."/>
            <person name="Miller J.R."/>
            <person name="Montagne N."/>
            <person name="Perry T."/>
            <person name="Qu J."/>
            <person name="Song S.V."/>
            <person name="Sutton G.G."/>
            <person name="Vogel H."/>
            <person name="Walenz B.P."/>
            <person name="Xu W."/>
            <person name="Zhang H.J."/>
            <person name="Zou Z."/>
            <person name="Batterham P."/>
            <person name="Edwards O.R."/>
            <person name="Feyereisen R."/>
            <person name="Gibbs R.A."/>
            <person name="Heckel D.G."/>
            <person name="McGrath A."/>
            <person name="Robin C."/>
            <person name="Scherer S.E."/>
            <person name="Worley K.C."/>
            <person name="Wu Y.D."/>
        </authorList>
    </citation>
    <scope>NUCLEOTIDE SEQUENCE [LARGE SCALE GENOMIC DNA]</scope>
    <source>
        <strain evidence="6">Harm_GR_Male_#8</strain>
        <tissue evidence="6">Whole organism</tissue>
    </source>
</reference>
<dbReference type="EMBL" id="KZ150197">
    <property type="protein sequence ID" value="PZC72303.1"/>
    <property type="molecule type" value="Genomic_DNA"/>
</dbReference>
<dbReference type="InterPro" id="IPR002635">
    <property type="entry name" value="Chorion"/>
</dbReference>
<evidence type="ECO:0000256" key="1">
    <source>
        <dbReference type="ARBA" id="ARBA00002085"/>
    </source>
</evidence>
<name>A0A2W1BKV3_HELAM</name>
<evidence type="ECO:0000256" key="2">
    <source>
        <dbReference type="ARBA" id="ARBA00005906"/>
    </source>
</evidence>
<dbReference type="AlphaFoldDB" id="A0A2W1BKV3"/>
<evidence type="ECO:0000256" key="5">
    <source>
        <dbReference type="SAM" id="SignalP"/>
    </source>
</evidence>
<feature type="chain" id="PRO_5015994174" evidence="5">
    <location>
        <begin position="22"/>
        <end position="200"/>
    </location>
</feature>
<keyword evidence="7" id="KW-1185">Reference proteome</keyword>
<evidence type="ECO:0000256" key="3">
    <source>
        <dbReference type="ARBA" id="ARBA00022737"/>
    </source>
</evidence>
<comment type="similarity">
    <text evidence="2 4">Belongs to the chorion protein family.</text>
</comment>
<protein>
    <submittedName>
        <fullName evidence="6">Uncharacterized protein</fullName>
    </submittedName>
</protein>
<evidence type="ECO:0000313" key="6">
    <source>
        <dbReference type="EMBL" id="PZC72303.1"/>
    </source>
</evidence>
<organism evidence="6 7">
    <name type="scientific">Helicoverpa armigera</name>
    <name type="common">Cotton bollworm</name>
    <name type="synonym">Heliothis armigera</name>
    <dbReference type="NCBI Taxonomy" id="29058"/>
    <lineage>
        <taxon>Eukaryota</taxon>
        <taxon>Metazoa</taxon>
        <taxon>Ecdysozoa</taxon>
        <taxon>Arthropoda</taxon>
        <taxon>Hexapoda</taxon>
        <taxon>Insecta</taxon>
        <taxon>Pterygota</taxon>
        <taxon>Neoptera</taxon>
        <taxon>Endopterygota</taxon>
        <taxon>Lepidoptera</taxon>
        <taxon>Glossata</taxon>
        <taxon>Ditrysia</taxon>
        <taxon>Noctuoidea</taxon>
        <taxon>Noctuidae</taxon>
        <taxon>Heliothinae</taxon>
        <taxon>Helicoverpa</taxon>
    </lineage>
</organism>
<comment type="function">
    <text evidence="1">This protein is one of many from the eggshell of the gypsy moth.</text>
</comment>
<gene>
    <name evidence="6" type="primary">HaOG211314</name>
    <name evidence="6" type="ORF">B5X24_HaOG211314</name>
</gene>
<dbReference type="OrthoDB" id="6930117at2759"/>
<accession>A0A2W1BKV3</accession>